<dbReference type="InterPro" id="IPR017853">
    <property type="entry name" value="GH"/>
</dbReference>
<dbReference type="PANTHER" id="PTHR10357">
    <property type="entry name" value="ALPHA-AMYLASE FAMILY MEMBER"/>
    <property type="match status" value="1"/>
</dbReference>
<name>A0A6J4I1F8_9ACTN</name>
<proteinExistence type="predicted"/>
<protein>
    <submittedName>
        <fullName evidence="2">GH13_16 / GH13_36 / GH13 / GH13_31 / GH13_ 40 / GH13_17 / GH13_23 / GH13_29 / GH13_4 / GH13 _30 / GH13_35 / GH13_20 / GH13_2 / GH13_21 / GH13 _34 / GH13_1 / GH13_19 / GH13_18</fullName>
        <ecNumber evidence="2">5.4.99.16</ecNumber>
    </submittedName>
</protein>
<dbReference type="InterPro" id="IPR006047">
    <property type="entry name" value="GH13_cat_dom"/>
</dbReference>
<gene>
    <name evidence="2" type="ORF">AVDCRST_MAG41-1303</name>
</gene>
<dbReference type="Pfam" id="PF00128">
    <property type="entry name" value="Alpha-amylase"/>
    <property type="match status" value="2"/>
</dbReference>
<sequence length="545" mass="61202">MPERWYQQAVIYCLDVETFQDSNGDGVGDLRGLTSRLDYLARLGVSTIWLNPIHPTPGRDDGYDLTDYYAVDPRLGTLGDFVELVHQCDNRGIRLIIDLVVNHTSDEHPWFVSARSDPDSPYRDWYVWSPTEPPNAEEGVVFPGYQRGTWSHDEQSDSWYHHRFYAFQPDLNWSNPAVREEIGRVVAFWLELGVSGFRMDGAPFVIEEVHPDTADRVMHYEWLNDLRDLIAWRRGDAVVLAEANVPREQILEFFGPRGDRLPMMFNFAENQQMFLALARGSAAPLVTAVQSSPAIPPAASWATFLRNHDEIDLSGLRESERADVFAKFGPDKDMQLYDRGIRRRLAPMLGGDPERIRLAYVLQFSLPGTPVIRYGEEIGMGEDLSLDQRNAIRTPMQWADAPQAGFSPAEETVRPVIAKGDFGYPAVNVRDQQRDPESLLSWFQRVLPVLRESPEFGSGKCTVLDTRHEAVLGLRYDCPTGSVLAVLNLGTDAVTVDLSPQPGVTDGFPVDVFADRDYPAAGDLSAVELAGSGYRWLRLSRAVGA</sequence>
<feature type="domain" description="Glycosyl hydrolase family 13 catalytic" evidence="1">
    <location>
        <begin position="13"/>
        <end position="434"/>
    </location>
</feature>
<dbReference type="GO" id="GO:0005975">
    <property type="term" value="P:carbohydrate metabolic process"/>
    <property type="evidence" value="ECO:0007669"/>
    <property type="project" value="InterPro"/>
</dbReference>
<dbReference type="EC" id="5.4.99.16" evidence="2"/>
<dbReference type="Gene3D" id="3.20.20.80">
    <property type="entry name" value="Glycosidases"/>
    <property type="match status" value="1"/>
</dbReference>
<organism evidence="2">
    <name type="scientific">uncultured Mycobacteriales bacterium</name>
    <dbReference type="NCBI Taxonomy" id="581187"/>
    <lineage>
        <taxon>Bacteria</taxon>
        <taxon>Bacillati</taxon>
        <taxon>Actinomycetota</taxon>
        <taxon>Actinomycetes</taxon>
        <taxon>Mycobacteriales</taxon>
        <taxon>environmental samples</taxon>
    </lineage>
</organism>
<dbReference type="Gene3D" id="2.60.40.1180">
    <property type="entry name" value="Golgi alpha-mannosidase II"/>
    <property type="match status" value="1"/>
</dbReference>
<dbReference type="InterPro" id="IPR045857">
    <property type="entry name" value="O16G_dom_2"/>
</dbReference>
<dbReference type="SUPFAM" id="SSF51445">
    <property type="entry name" value="(Trans)glycosidases"/>
    <property type="match status" value="1"/>
</dbReference>
<keyword evidence="2" id="KW-0413">Isomerase</keyword>
<dbReference type="SMART" id="SM00642">
    <property type="entry name" value="Aamy"/>
    <property type="match status" value="1"/>
</dbReference>
<dbReference type="GO" id="GO:0047471">
    <property type="term" value="F:maltose alpha-D-glucosyltransferase activity"/>
    <property type="evidence" value="ECO:0007669"/>
    <property type="project" value="UniProtKB-EC"/>
</dbReference>
<dbReference type="AlphaFoldDB" id="A0A6J4I1F8"/>
<dbReference type="Gene3D" id="3.90.400.10">
    <property type="entry name" value="Oligo-1,6-glucosidase, Domain 2"/>
    <property type="match status" value="1"/>
</dbReference>
<dbReference type="InterPro" id="IPR013780">
    <property type="entry name" value="Glyco_hydro_b"/>
</dbReference>
<evidence type="ECO:0000313" key="2">
    <source>
        <dbReference type="EMBL" id="CAA9238920.1"/>
    </source>
</evidence>
<dbReference type="EMBL" id="CADCTP010000126">
    <property type="protein sequence ID" value="CAA9238920.1"/>
    <property type="molecule type" value="Genomic_DNA"/>
</dbReference>
<dbReference type="CDD" id="cd11334">
    <property type="entry name" value="AmyAc_TreS"/>
    <property type="match status" value="1"/>
</dbReference>
<accession>A0A6J4I1F8</accession>
<reference evidence="2" key="1">
    <citation type="submission" date="2020-02" db="EMBL/GenBank/DDBJ databases">
        <authorList>
            <person name="Meier V. D."/>
        </authorList>
    </citation>
    <scope>NUCLEOTIDE SEQUENCE</scope>
    <source>
        <strain evidence="2">AVDCRST_MAG41</strain>
    </source>
</reference>
<evidence type="ECO:0000259" key="1">
    <source>
        <dbReference type="SMART" id="SM00642"/>
    </source>
</evidence>
<dbReference type="PANTHER" id="PTHR10357:SF219">
    <property type="entry name" value="MALTOSE ALPHA-D-GLUCOSYLTRANSFERASE"/>
    <property type="match status" value="1"/>
</dbReference>